<evidence type="ECO:0000313" key="12">
    <source>
        <dbReference type="Proteomes" id="UP001595816"/>
    </source>
</evidence>
<proteinExistence type="predicted"/>
<sequence length="375" mass="39795">MPWVEWLFAERHTFGRLSIVGLAGVGYLAIRPDGASINTVDWILSIGTLIYGFAAVWSPFWSVTGLAAAIGAGWFFGADNDVVPTVGLAWAMFELGMRRSGRPMWIGLAAGLLGSVVSDLDDAWREPITVFFASAILVVPLLIGVQLRMARELARQASDRAAQVVSRVRAEERATIARELHDIVAHHVASIVLRVSVAADVLPIEDARVRKVLDDVRTTGSSALTDLRRLVAVLRDVQPADYLVDPAGLVLALESAVDRSRGLGLTVEAAIDPTVTELDSRTALAVLRLTQEGLANVAKHAGTAARAELSIDVRGEQVAFELRDFGGSAAPTGDGGHGLVGLRERVELLGGGLLAAPATPGWRLSALVPAMRAAS</sequence>
<keyword evidence="7" id="KW-0067">ATP-binding</keyword>
<dbReference type="CDD" id="cd16917">
    <property type="entry name" value="HATPase_UhpB-NarQ-NarX-like"/>
    <property type="match status" value="1"/>
</dbReference>
<evidence type="ECO:0000256" key="7">
    <source>
        <dbReference type="ARBA" id="ARBA00022840"/>
    </source>
</evidence>
<accession>A0ABV8LFJ8</accession>
<evidence type="ECO:0000256" key="4">
    <source>
        <dbReference type="ARBA" id="ARBA00022679"/>
    </source>
</evidence>
<keyword evidence="9" id="KW-1133">Transmembrane helix</keyword>
<dbReference type="InterPro" id="IPR011712">
    <property type="entry name" value="Sig_transdc_His_kin_sub3_dim/P"/>
</dbReference>
<dbReference type="Proteomes" id="UP001595816">
    <property type="component" value="Unassembled WGS sequence"/>
</dbReference>
<dbReference type="InterPro" id="IPR050482">
    <property type="entry name" value="Sensor_HK_TwoCompSys"/>
</dbReference>
<dbReference type="EC" id="2.7.13.3" evidence="2"/>
<evidence type="ECO:0000256" key="9">
    <source>
        <dbReference type="SAM" id="Phobius"/>
    </source>
</evidence>
<keyword evidence="9" id="KW-0472">Membrane</keyword>
<keyword evidence="4" id="KW-0808">Transferase</keyword>
<dbReference type="PANTHER" id="PTHR24421:SF10">
    <property type="entry name" value="NITRATE_NITRITE SENSOR PROTEIN NARQ"/>
    <property type="match status" value="1"/>
</dbReference>
<protein>
    <recommendedName>
        <fullName evidence="2">histidine kinase</fullName>
        <ecNumber evidence="2">2.7.13.3</ecNumber>
    </recommendedName>
</protein>
<keyword evidence="12" id="KW-1185">Reference proteome</keyword>
<evidence type="ECO:0000256" key="2">
    <source>
        <dbReference type="ARBA" id="ARBA00012438"/>
    </source>
</evidence>
<keyword evidence="6 11" id="KW-0418">Kinase</keyword>
<dbReference type="SUPFAM" id="SSF55874">
    <property type="entry name" value="ATPase domain of HSP90 chaperone/DNA topoisomerase II/histidine kinase"/>
    <property type="match status" value="1"/>
</dbReference>
<dbReference type="Gene3D" id="3.30.565.10">
    <property type="entry name" value="Histidine kinase-like ATPase, C-terminal domain"/>
    <property type="match status" value="1"/>
</dbReference>
<comment type="caution">
    <text evidence="11">The sequence shown here is derived from an EMBL/GenBank/DDBJ whole genome shotgun (WGS) entry which is preliminary data.</text>
</comment>
<evidence type="ECO:0000256" key="6">
    <source>
        <dbReference type="ARBA" id="ARBA00022777"/>
    </source>
</evidence>
<name>A0ABV8LFJ8_9ACTN</name>
<dbReference type="Gene3D" id="1.20.5.1930">
    <property type="match status" value="1"/>
</dbReference>
<reference evidence="12" key="1">
    <citation type="journal article" date="2019" name="Int. J. Syst. Evol. Microbiol.">
        <title>The Global Catalogue of Microorganisms (GCM) 10K type strain sequencing project: providing services to taxonomists for standard genome sequencing and annotation.</title>
        <authorList>
            <consortium name="The Broad Institute Genomics Platform"/>
            <consortium name="The Broad Institute Genome Sequencing Center for Infectious Disease"/>
            <person name="Wu L."/>
            <person name="Ma J."/>
        </authorList>
    </citation>
    <scope>NUCLEOTIDE SEQUENCE [LARGE SCALE GENOMIC DNA]</scope>
    <source>
        <strain evidence="12">CGMCC 4.7289</strain>
    </source>
</reference>
<feature type="transmembrane region" description="Helical" evidence="9">
    <location>
        <begin position="42"/>
        <end position="60"/>
    </location>
</feature>
<evidence type="ECO:0000256" key="1">
    <source>
        <dbReference type="ARBA" id="ARBA00000085"/>
    </source>
</evidence>
<dbReference type="RefSeq" id="WP_253759864.1">
    <property type="nucleotide sequence ID" value="NZ_JAMZDZ010000001.1"/>
</dbReference>
<dbReference type="EMBL" id="JBHSAY010000003">
    <property type="protein sequence ID" value="MFC4129691.1"/>
    <property type="molecule type" value="Genomic_DNA"/>
</dbReference>
<keyword evidence="5" id="KW-0547">Nucleotide-binding</keyword>
<keyword evidence="9" id="KW-0812">Transmembrane</keyword>
<dbReference type="GO" id="GO:0016301">
    <property type="term" value="F:kinase activity"/>
    <property type="evidence" value="ECO:0007669"/>
    <property type="project" value="UniProtKB-KW"/>
</dbReference>
<feature type="transmembrane region" description="Helical" evidence="9">
    <location>
        <begin position="12"/>
        <end position="30"/>
    </location>
</feature>
<evidence type="ECO:0000256" key="5">
    <source>
        <dbReference type="ARBA" id="ARBA00022741"/>
    </source>
</evidence>
<dbReference type="Pfam" id="PF07730">
    <property type="entry name" value="HisKA_3"/>
    <property type="match status" value="1"/>
</dbReference>
<evidence type="ECO:0000313" key="11">
    <source>
        <dbReference type="EMBL" id="MFC4129691.1"/>
    </source>
</evidence>
<evidence type="ECO:0000256" key="8">
    <source>
        <dbReference type="ARBA" id="ARBA00023012"/>
    </source>
</evidence>
<feature type="domain" description="Signal transduction histidine kinase subgroup 3 dimerisation and phosphoacceptor" evidence="10">
    <location>
        <begin position="172"/>
        <end position="237"/>
    </location>
</feature>
<dbReference type="InterPro" id="IPR036890">
    <property type="entry name" value="HATPase_C_sf"/>
</dbReference>
<comment type="catalytic activity">
    <reaction evidence="1">
        <text>ATP + protein L-histidine = ADP + protein N-phospho-L-histidine.</text>
        <dbReference type="EC" id="2.7.13.3"/>
    </reaction>
</comment>
<keyword evidence="8" id="KW-0902">Two-component regulatory system</keyword>
<gene>
    <name evidence="11" type="ORF">ACFOZ4_03635</name>
</gene>
<feature type="transmembrane region" description="Helical" evidence="9">
    <location>
        <begin position="130"/>
        <end position="150"/>
    </location>
</feature>
<organism evidence="11 12">
    <name type="scientific">Hamadaea flava</name>
    <dbReference type="NCBI Taxonomy" id="1742688"/>
    <lineage>
        <taxon>Bacteria</taxon>
        <taxon>Bacillati</taxon>
        <taxon>Actinomycetota</taxon>
        <taxon>Actinomycetes</taxon>
        <taxon>Micromonosporales</taxon>
        <taxon>Micromonosporaceae</taxon>
        <taxon>Hamadaea</taxon>
    </lineage>
</organism>
<evidence type="ECO:0000256" key="3">
    <source>
        <dbReference type="ARBA" id="ARBA00022553"/>
    </source>
</evidence>
<evidence type="ECO:0000259" key="10">
    <source>
        <dbReference type="Pfam" id="PF07730"/>
    </source>
</evidence>
<keyword evidence="3" id="KW-0597">Phosphoprotein</keyword>
<dbReference type="PANTHER" id="PTHR24421">
    <property type="entry name" value="NITRATE/NITRITE SENSOR PROTEIN NARX-RELATED"/>
    <property type="match status" value="1"/>
</dbReference>